<comment type="subcellular location">
    <subcellularLocation>
        <location evidence="1 9">Nucleus</location>
    </subcellularLocation>
</comment>
<keyword evidence="4 9" id="KW-0862">Zinc</keyword>
<dbReference type="GO" id="GO:0008270">
    <property type="term" value="F:zinc ion binding"/>
    <property type="evidence" value="ECO:0007669"/>
    <property type="project" value="UniProtKB-UniRule"/>
</dbReference>
<evidence type="ECO:0000313" key="13">
    <source>
        <dbReference type="Proteomes" id="UP001415857"/>
    </source>
</evidence>
<dbReference type="InterPro" id="IPR017340">
    <property type="entry name" value="U1_snRNP-C"/>
</dbReference>
<evidence type="ECO:0000313" key="12">
    <source>
        <dbReference type="EMBL" id="KAK9282145.1"/>
    </source>
</evidence>
<dbReference type="HAMAP" id="MF_03153">
    <property type="entry name" value="U1_C"/>
    <property type="match status" value="1"/>
</dbReference>
<dbReference type="Gene3D" id="3.30.160.60">
    <property type="entry name" value="Classic Zinc Finger"/>
    <property type="match status" value="1"/>
</dbReference>
<dbReference type="FunFam" id="3.30.160.60:FF:000059">
    <property type="entry name" value="U1 small nuclear ribonucleoprotein C"/>
    <property type="match status" value="1"/>
</dbReference>
<dbReference type="AlphaFoldDB" id="A0AAP0X139"/>
<comment type="similarity">
    <text evidence="9">Belongs to the U1 small nuclear ribonucleoprotein C family.</text>
</comment>
<dbReference type="PANTHER" id="PTHR31148">
    <property type="entry name" value="U1 SMALL NUCLEAR RIBONUCLEOPROTEIN C"/>
    <property type="match status" value="1"/>
</dbReference>
<dbReference type="InterPro" id="IPR013085">
    <property type="entry name" value="U1-CZ_Znf_C2H2"/>
</dbReference>
<accession>A0AAP0X139</accession>
<gene>
    <name evidence="12" type="ORF">L1049_005057</name>
</gene>
<dbReference type="GO" id="GO:0000243">
    <property type="term" value="C:commitment complex"/>
    <property type="evidence" value="ECO:0007669"/>
    <property type="project" value="UniProtKB-UniRule"/>
</dbReference>
<keyword evidence="3 9" id="KW-0863">Zinc-finger</keyword>
<feature type="region of interest" description="Disordered" evidence="10">
    <location>
        <begin position="191"/>
        <end position="210"/>
    </location>
</feature>
<sequence length="210" mass="22775">MPRYYCDYCDTYLTHDSPSVRKQHNAGYKHKANVRLYYQQFEEQQTQSLIDQRIKEHLGQAAAFQQVGGAYNQHLAPFQGQRPRIPVLPTPVLPMAGNLQLPGTSPLVPGIRPPILTRPFPGPPGYMSAPTMQSMMVPPGAPSLPGQVNTIPRPPTVNVPTMVPGSTATPTSNASPSMVTPVMYQTNPAAPTSGSFDGFNINTQAPEASH</sequence>
<feature type="domain" description="Matrin-type" evidence="11">
    <location>
        <begin position="4"/>
        <end position="36"/>
    </location>
</feature>
<protein>
    <recommendedName>
        <fullName evidence="9">U1 small nuclear ribonucleoprotein C</fullName>
        <shortName evidence="9">U1 snRNP C</shortName>
        <shortName evidence="9">U1-C</shortName>
        <shortName evidence="9">U1C</shortName>
    </recommendedName>
</protein>
<keyword evidence="6 9" id="KW-0539">Nucleus</keyword>
<keyword evidence="2 9" id="KW-0479">Metal-binding</keyword>
<evidence type="ECO:0000256" key="5">
    <source>
        <dbReference type="ARBA" id="ARBA00022884"/>
    </source>
</evidence>
<dbReference type="PROSITE" id="PS50171">
    <property type="entry name" value="ZF_MATRIN"/>
    <property type="match status" value="1"/>
</dbReference>
<evidence type="ECO:0000256" key="3">
    <source>
        <dbReference type="ARBA" id="ARBA00022771"/>
    </source>
</evidence>
<dbReference type="PIRSF" id="PIRSF037969">
    <property type="entry name" value="U1_snRNP-C"/>
    <property type="match status" value="1"/>
</dbReference>
<dbReference type="GO" id="GO:0071004">
    <property type="term" value="C:U2-type prespliceosome"/>
    <property type="evidence" value="ECO:0007669"/>
    <property type="project" value="UniProtKB-UniRule"/>
</dbReference>
<evidence type="ECO:0000256" key="9">
    <source>
        <dbReference type="HAMAP-Rule" id="MF_03153"/>
    </source>
</evidence>
<organism evidence="12 13">
    <name type="scientific">Liquidambar formosana</name>
    <name type="common">Formosan gum</name>
    <dbReference type="NCBI Taxonomy" id="63359"/>
    <lineage>
        <taxon>Eukaryota</taxon>
        <taxon>Viridiplantae</taxon>
        <taxon>Streptophyta</taxon>
        <taxon>Embryophyta</taxon>
        <taxon>Tracheophyta</taxon>
        <taxon>Spermatophyta</taxon>
        <taxon>Magnoliopsida</taxon>
        <taxon>eudicotyledons</taxon>
        <taxon>Gunneridae</taxon>
        <taxon>Pentapetalae</taxon>
        <taxon>Saxifragales</taxon>
        <taxon>Altingiaceae</taxon>
        <taxon>Liquidambar</taxon>
    </lineage>
</organism>
<dbReference type="Proteomes" id="UP001415857">
    <property type="component" value="Unassembled WGS sequence"/>
</dbReference>
<dbReference type="GO" id="GO:0030627">
    <property type="term" value="F:pre-mRNA 5'-splice site binding"/>
    <property type="evidence" value="ECO:0007669"/>
    <property type="project" value="InterPro"/>
</dbReference>
<keyword evidence="7 9" id="KW-0687">Ribonucleoprotein</keyword>
<keyword evidence="5 9" id="KW-0694">RNA-binding</keyword>
<dbReference type="GO" id="GO:0030619">
    <property type="term" value="F:U1 snRNA binding"/>
    <property type="evidence" value="ECO:0007669"/>
    <property type="project" value="UniProtKB-UniRule"/>
</dbReference>
<dbReference type="PANTHER" id="PTHR31148:SF1">
    <property type="entry name" value="U1 SMALL NUCLEAR RIBONUCLEOPROTEIN C"/>
    <property type="match status" value="1"/>
</dbReference>
<dbReference type="InterPro" id="IPR003604">
    <property type="entry name" value="Matrin/U1-like-C_Znf_C2H2"/>
</dbReference>
<dbReference type="InterPro" id="IPR036236">
    <property type="entry name" value="Znf_C2H2_sf"/>
</dbReference>
<evidence type="ECO:0000259" key="11">
    <source>
        <dbReference type="PROSITE" id="PS50171"/>
    </source>
</evidence>
<comment type="caution">
    <text evidence="12">The sequence shown here is derived from an EMBL/GenBank/DDBJ whole genome shotgun (WGS) entry which is preliminary data.</text>
</comment>
<evidence type="ECO:0000256" key="2">
    <source>
        <dbReference type="ARBA" id="ARBA00022723"/>
    </source>
</evidence>
<name>A0AAP0X139_LIQFO</name>
<dbReference type="SUPFAM" id="SSF57667">
    <property type="entry name" value="beta-beta-alpha zinc fingers"/>
    <property type="match status" value="1"/>
</dbReference>
<dbReference type="GO" id="GO:0000387">
    <property type="term" value="P:spliceosomal snRNP assembly"/>
    <property type="evidence" value="ECO:0007669"/>
    <property type="project" value="UniProtKB-UniRule"/>
</dbReference>
<evidence type="ECO:0000256" key="4">
    <source>
        <dbReference type="ARBA" id="ARBA00022833"/>
    </source>
</evidence>
<dbReference type="GO" id="GO:0000395">
    <property type="term" value="P:mRNA 5'-splice site recognition"/>
    <property type="evidence" value="ECO:0007669"/>
    <property type="project" value="UniProtKB-UniRule"/>
</dbReference>
<dbReference type="EMBL" id="JBBPBK010000007">
    <property type="protein sequence ID" value="KAK9282145.1"/>
    <property type="molecule type" value="Genomic_DNA"/>
</dbReference>
<evidence type="ECO:0000256" key="1">
    <source>
        <dbReference type="ARBA" id="ARBA00004123"/>
    </source>
</evidence>
<dbReference type="InterPro" id="IPR000690">
    <property type="entry name" value="Matrin/U1-C_Znf_C2H2"/>
</dbReference>
<evidence type="ECO:0000256" key="10">
    <source>
        <dbReference type="SAM" id="MobiDB-lite"/>
    </source>
</evidence>
<comment type="subunit">
    <text evidence="8">Component of the U1 snRNP. The U1 snRNP is composed of the U1 snRNA and the 7 core Sm proteins SNRPB, SNRPD1, SNRPD2, SNRPD3, SNRPE, SNRPF and SNRPG that assemble in a heptameric protein ring on the Sm site of the small nuclear RNA to form the core snRNP, and at least 3 U1 snRNP-specific proteins SNRNP70/U1-70K, SNRPA/U1-A and SNRPC/U1-C. SNRPC/U1-C interacts with U1 snRNA and the 5' splice-site region of the pre-mRNA. Interacts (via N-terminus) with TIA1 (via C-terminus); thereby promoting spliceosomal U1 snRNP recruitment to 5' splice sites.</text>
</comment>
<dbReference type="Pfam" id="PF06220">
    <property type="entry name" value="zf-U1"/>
    <property type="match status" value="1"/>
</dbReference>
<dbReference type="SMART" id="SM00451">
    <property type="entry name" value="ZnF_U1"/>
    <property type="match status" value="1"/>
</dbReference>
<dbReference type="GO" id="GO:0005685">
    <property type="term" value="C:U1 snRNP"/>
    <property type="evidence" value="ECO:0007669"/>
    <property type="project" value="UniProtKB-UniRule"/>
</dbReference>
<comment type="subunit">
    <text evidence="9">U1 snRNP is composed of the 7 core Sm proteins B/B', D1, D2, D3, E, F and G that assemble in a heptameric protein ring on the Sm site of the small nuclear RNA to form the core snRNP, and at least 3 U1 snRNP-specific proteins U1-70K, U1-A and U1-C. U1-C interacts with U1 snRNA and the 5' splice-site region of the pre-mRNA.</text>
</comment>
<comment type="function">
    <text evidence="9">Component of the spliceosomal U1 snRNP, which is essential for recognition of the pre-mRNA 5' splice-site and the subsequent assembly of the spliceosome. U1-C is directly involved in initial 5' splice-site recognition for both constitutive and regulated alternative splicing. The interaction with the 5' splice-site seems to precede base-pairing between the pre-mRNA and the U1 snRNA. Stimulates commitment or early (E) complex formation by stabilizing the base pairing of the 5' end of the U1 snRNA and the 5' splice-site region.</text>
</comment>
<evidence type="ECO:0000256" key="7">
    <source>
        <dbReference type="ARBA" id="ARBA00023274"/>
    </source>
</evidence>
<evidence type="ECO:0000256" key="8">
    <source>
        <dbReference type="ARBA" id="ARBA00046357"/>
    </source>
</evidence>
<dbReference type="GO" id="GO:0003729">
    <property type="term" value="F:mRNA binding"/>
    <property type="evidence" value="ECO:0007669"/>
    <property type="project" value="UniProtKB-UniRule"/>
</dbReference>
<proteinExistence type="inferred from homology"/>
<evidence type="ECO:0000256" key="6">
    <source>
        <dbReference type="ARBA" id="ARBA00023242"/>
    </source>
</evidence>
<reference evidence="12 13" key="1">
    <citation type="journal article" date="2024" name="Plant J.">
        <title>Genome sequences and population genomics reveal climatic adaptation and genomic divergence between two closely related sweetgum species.</title>
        <authorList>
            <person name="Xu W.Q."/>
            <person name="Ren C.Q."/>
            <person name="Zhang X.Y."/>
            <person name="Comes H.P."/>
            <person name="Liu X.H."/>
            <person name="Li Y.G."/>
            <person name="Kettle C.J."/>
            <person name="Jalonen R."/>
            <person name="Gaisberger H."/>
            <person name="Ma Y.Z."/>
            <person name="Qiu Y.X."/>
        </authorList>
    </citation>
    <scope>NUCLEOTIDE SEQUENCE [LARGE SCALE GENOMIC DNA]</scope>
    <source>
        <strain evidence="12">Hangzhou</strain>
    </source>
</reference>
<keyword evidence="13" id="KW-1185">Reference proteome</keyword>